<sequence length="233" mass="26544">MNILTISAHPDDVELNCAGTLVKFKNAGHSISMAILCNGDKGHFEIKSKELAEIRKKEAEESAKILGAQIFVGLFPDLGLHINKESVDKVVDVIRQVDPDIIITHSPDDYMVDHINTGRVAIDASFCATLPNYETKIKKYTKLVPIFFMDISSGVNFQPTEYVDITEEMPIKERMLRCHQSQYTWLKEHDGIDYVEFMKELSKIRGTQCGVKYAEGFRQHLVWGRIKPYRLLP</sequence>
<protein>
    <submittedName>
        <fullName evidence="1">4-oxalmesaconate hydratase</fullName>
        <ecNumber evidence="1">4.2.1.83</ecNumber>
    </submittedName>
</protein>
<accession>A0A1V6C660</accession>
<dbReference type="EC" id="4.2.1.83" evidence="1"/>
<name>A0A1V6C660_UNCT6</name>
<comment type="caution">
    <text evidence="1">The sequence shown here is derived from an EMBL/GenBank/DDBJ whole genome shotgun (WGS) entry which is preliminary data.</text>
</comment>
<dbReference type="Proteomes" id="UP000485562">
    <property type="component" value="Unassembled WGS sequence"/>
</dbReference>
<keyword evidence="1" id="KW-0456">Lyase</keyword>
<proteinExistence type="predicted"/>
<dbReference type="GO" id="GO:0016811">
    <property type="term" value="F:hydrolase activity, acting on carbon-nitrogen (but not peptide) bonds, in linear amides"/>
    <property type="evidence" value="ECO:0007669"/>
    <property type="project" value="TreeGrafter"/>
</dbReference>
<dbReference type="PANTHER" id="PTHR12993">
    <property type="entry name" value="N-ACETYLGLUCOSAMINYL-PHOSPHATIDYLINOSITOL DE-N-ACETYLASE-RELATED"/>
    <property type="match status" value="1"/>
</dbReference>
<dbReference type="InterPro" id="IPR003737">
    <property type="entry name" value="GlcNAc_PI_deacetylase-related"/>
</dbReference>
<gene>
    <name evidence="1" type="primary">galB</name>
    <name evidence="1" type="ORF">BWX89_01334</name>
</gene>
<dbReference type="AlphaFoldDB" id="A0A1V6C660"/>
<dbReference type="InterPro" id="IPR024078">
    <property type="entry name" value="LmbE-like_dom_sf"/>
</dbReference>
<dbReference type="Pfam" id="PF02585">
    <property type="entry name" value="PIG-L"/>
    <property type="match status" value="1"/>
</dbReference>
<organism evidence="1">
    <name type="scientific">candidate division TA06 bacterium ADurb.Bin131</name>
    <dbReference type="NCBI Taxonomy" id="1852827"/>
    <lineage>
        <taxon>Bacteria</taxon>
        <taxon>Bacteria division TA06</taxon>
    </lineage>
</organism>
<reference evidence="1" key="1">
    <citation type="submission" date="2017-02" db="EMBL/GenBank/DDBJ databases">
        <title>Delving into the versatile metabolic prowess of the omnipresent phylum Bacteroidetes.</title>
        <authorList>
            <person name="Nobu M.K."/>
            <person name="Mei R."/>
            <person name="Narihiro T."/>
            <person name="Kuroda K."/>
            <person name="Liu W.-T."/>
        </authorList>
    </citation>
    <scope>NUCLEOTIDE SEQUENCE</scope>
    <source>
        <strain evidence="1">ADurb.Bin131</strain>
    </source>
</reference>
<dbReference type="GO" id="GO:0047584">
    <property type="term" value="F:4-oxalmesaconate hydratase activity"/>
    <property type="evidence" value="ECO:0007669"/>
    <property type="project" value="UniProtKB-EC"/>
</dbReference>
<dbReference type="EMBL" id="MWDQ01000131">
    <property type="protein sequence ID" value="OQB72382.1"/>
    <property type="molecule type" value="Genomic_DNA"/>
</dbReference>
<dbReference type="SUPFAM" id="SSF102588">
    <property type="entry name" value="LmbE-like"/>
    <property type="match status" value="1"/>
</dbReference>
<dbReference type="Gene3D" id="3.40.50.10320">
    <property type="entry name" value="LmbE-like"/>
    <property type="match status" value="1"/>
</dbReference>
<evidence type="ECO:0000313" key="1">
    <source>
        <dbReference type="EMBL" id="OQB72382.1"/>
    </source>
</evidence>
<dbReference type="PANTHER" id="PTHR12993:SF11">
    <property type="entry name" value="N-ACETYLGLUCOSAMINYL-PHOSPHATIDYLINOSITOL DE-N-ACETYLASE"/>
    <property type="match status" value="1"/>
</dbReference>